<reference evidence="2" key="1">
    <citation type="submission" date="2014-11" db="EMBL/GenBank/DDBJ databases">
        <authorList>
            <person name="Amaro Gonzalez C."/>
        </authorList>
    </citation>
    <scope>NUCLEOTIDE SEQUENCE</scope>
</reference>
<accession>A0A0E9XMP2</accession>
<evidence type="ECO:0000313" key="2">
    <source>
        <dbReference type="EMBL" id="JAI03697.1"/>
    </source>
</evidence>
<dbReference type="AlphaFoldDB" id="A0A0E9XMP2"/>
<reference evidence="2" key="2">
    <citation type="journal article" date="2015" name="Fish Shellfish Immunol.">
        <title>Early steps in the European eel (Anguilla anguilla)-Vibrio vulnificus interaction in the gills: Role of the RtxA13 toxin.</title>
        <authorList>
            <person name="Callol A."/>
            <person name="Pajuelo D."/>
            <person name="Ebbesson L."/>
            <person name="Teles M."/>
            <person name="MacKenzie S."/>
            <person name="Amaro C."/>
        </authorList>
    </citation>
    <scope>NUCLEOTIDE SEQUENCE</scope>
</reference>
<proteinExistence type="predicted"/>
<dbReference type="EMBL" id="GBXM01004881">
    <property type="protein sequence ID" value="JAI03697.1"/>
    <property type="molecule type" value="Transcribed_RNA"/>
</dbReference>
<protein>
    <submittedName>
        <fullName evidence="2">Uncharacterized protein</fullName>
    </submittedName>
</protein>
<evidence type="ECO:0000256" key="1">
    <source>
        <dbReference type="SAM" id="Phobius"/>
    </source>
</evidence>
<organism evidence="2">
    <name type="scientific">Anguilla anguilla</name>
    <name type="common">European freshwater eel</name>
    <name type="synonym">Muraena anguilla</name>
    <dbReference type="NCBI Taxonomy" id="7936"/>
    <lineage>
        <taxon>Eukaryota</taxon>
        <taxon>Metazoa</taxon>
        <taxon>Chordata</taxon>
        <taxon>Craniata</taxon>
        <taxon>Vertebrata</taxon>
        <taxon>Euteleostomi</taxon>
        <taxon>Actinopterygii</taxon>
        <taxon>Neopterygii</taxon>
        <taxon>Teleostei</taxon>
        <taxon>Anguilliformes</taxon>
        <taxon>Anguillidae</taxon>
        <taxon>Anguilla</taxon>
    </lineage>
</organism>
<keyword evidence="1" id="KW-1133">Transmembrane helix</keyword>
<keyword evidence="1" id="KW-0812">Transmembrane</keyword>
<name>A0A0E9XMP2_ANGAN</name>
<feature type="transmembrane region" description="Helical" evidence="1">
    <location>
        <begin position="12"/>
        <end position="35"/>
    </location>
</feature>
<sequence length="38" mass="4528">MVKKGTMNIRNISICFTFLFVVHLYLLCLFAVSWYNIK</sequence>
<keyword evidence="1" id="KW-0472">Membrane</keyword>